<reference evidence="3 4" key="1">
    <citation type="submission" date="2016-10" db="EMBL/GenBank/DDBJ databases">
        <authorList>
            <person name="de Groot N.N."/>
        </authorList>
    </citation>
    <scope>NUCLEOTIDE SEQUENCE [LARGE SCALE GENOMIC DNA]</scope>
    <source>
        <strain evidence="3 4">DSM 21668</strain>
    </source>
</reference>
<dbReference type="RefSeq" id="WP_093197080.1">
    <property type="nucleotide sequence ID" value="NZ_FNGS01000001.1"/>
</dbReference>
<evidence type="ECO:0000256" key="1">
    <source>
        <dbReference type="SAM" id="Phobius"/>
    </source>
</evidence>
<dbReference type="PANTHER" id="PTHR34220">
    <property type="entry name" value="SENSOR HISTIDINE KINASE YPDA"/>
    <property type="match status" value="1"/>
</dbReference>
<feature type="transmembrane region" description="Helical" evidence="1">
    <location>
        <begin position="114"/>
        <end position="136"/>
    </location>
</feature>
<dbReference type="InterPro" id="IPR010559">
    <property type="entry name" value="Sig_transdc_His_kin_internal"/>
</dbReference>
<evidence type="ECO:0000313" key="4">
    <source>
        <dbReference type="Proteomes" id="UP000198901"/>
    </source>
</evidence>
<evidence type="ECO:0000259" key="2">
    <source>
        <dbReference type="Pfam" id="PF06580"/>
    </source>
</evidence>
<keyword evidence="3" id="KW-0418">Kinase</keyword>
<evidence type="ECO:0000313" key="3">
    <source>
        <dbReference type="EMBL" id="SDL22811.1"/>
    </source>
</evidence>
<name>A0A1G9IC82_9BACT</name>
<dbReference type="Pfam" id="PF06580">
    <property type="entry name" value="His_kinase"/>
    <property type="match status" value="1"/>
</dbReference>
<keyword evidence="1" id="KW-0812">Transmembrane</keyword>
<dbReference type="GO" id="GO:0016020">
    <property type="term" value="C:membrane"/>
    <property type="evidence" value="ECO:0007669"/>
    <property type="project" value="InterPro"/>
</dbReference>
<organism evidence="3 4">
    <name type="scientific">Siphonobacter aquaeclarae</name>
    <dbReference type="NCBI Taxonomy" id="563176"/>
    <lineage>
        <taxon>Bacteria</taxon>
        <taxon>Pseudomonadati</taxon>
        <taxon>Bacteroidota</taxon>
        <taxon>Cytophagia</taxon>
        <taxon>Cytophagales</taxon>
        <taxon>Cytophagaceae</taxon>
        <taxon>Siphonobacter</taxon>
    </lineage>
</organism>
<feature type="transmembrane region" description="Helical" evidence="1">
    <location>
        <begin position="40"/>
        <end position="62"/>
    </location>
</feature>
<gene>
    <name evidence="3" type="ORF">SAMN04488090_0420</name>
</gene>
<feature type="domain" description="Signal transduction histidine kinase internal region" evidence="2">
    <location>
        <begin position="155"/>
        <end position="232"/>
    </location>
</feature>
<protein>
    <submittedName>
        <fullName evidence="3">Histidine kinase</fullName>
    </submittedName>
</protein>
<dbReference type="PANTHER" id="PTHR34220:SF7">
    <property type="entry name" value="SENSOR HISTIDINE KINASE YPDA"/>
    <property type="match status" value="1"/>
</dbReference>
<dbReference type="AlphaFoldDB" id="A0A1G9IC82"/>
<dbReference type="STRING" id="563176.SAMN04488090_0420"/>
<keyword evidence="1" id="KW-0472">Membrane</keyword>
<keyword evidence="1" id="KW-1133">Transmembrane helix</keyword>
<proteinExistence type="predicted"/>
<feature type="transmembrane region" description="Helical" evidence="1">
    <location>
        <begin position="7"/>
        <end position="28"/>
    </location>
</feature>
<keyword evidence="3" id="KW-0808">Transferase</keyword>
<sequence>MRKPVVILLHAGYWLLYAFLITFLYFISRGTSQGLFDEDWAFLTSLCFLTGPVSFYAFYAWLVPDYLTRRRTAAFLALGLGVCAIASLLTTSVLSGVVYSLASIFPEMEGQATLLFAFGVLAAVNGLLGTMLRGFVTWYGEIHLKEALAARSLEAELALLKARMNPHFLFNTLHSIDILIEHDPPTASRYLHELSDLLRFVLYETQEETIPLARELEYIGRFVALQKIRTSNEHFVRIEIEGDPGGLSVAPVLFIPYIENAFKYAPDKRVTDGIRILFRIEGRTVHFRCVNQLAEGHRPATTIRPAAGIGQALLRQRLDLLYPERYQLDIQEEHQTYSVDLTLYDLPAR</sequence>
<dbReference type="OrthoDB" id="9792992at2"/>
<dbReference type="InterPro" id="IPR050640">
    <property type="entry name" value="Bact_2-comp_sensor_kinase"/>
</dbReference>
<dbReference type="GO" id="GO:0000155">
    <property type="term" value="F:phosphorelay sensor kinase activity"/>
    <property type="evidence" value="ECO:0007669"/>
    <property type="project" value="InterPro"/>
</dbReference>
<keyword evidence="4" id="KW-1185">Reference proteome</keyword>
<feature type="transmembrane region" description="Helical" evidence="1">
    <location>
        <begin position="74"/>
        <end position="102"/>
    </location>
</feature>
<accession>A0A1G9IC82</accession>
<dbReference type="Proteomes" id="UP000198901">
    <property type="component" value="Unassembled WGS sequence"/>
</dbReference>
<dbReference type="EMBL" id="FNGS01000001">
    <property type="protein sequence ID" value="SDL22811.1"/>
    <property type="molecule type" value="Genomic_DNA"/>
</dbReference>